<evidence type="ECO:0000313" key="3">
    <source>
        <dbReference type="Proteomes" id="UP001500956"/>
    </source>
</evidence>
<proteinExistence type="predicted"/>
<protein>
    <recommendedName>
        <fullName evidence="1">CD-NTase-associated protein 12/Pycsar effector protein TIR domain-containing protein</fullName>
    </recommendedName>
</protein>
<reference evidence="3" key="1">
    <citation type="journal article" date="2019" name="Int. J. Syst. Evol. Microbiol.">
        <title>The Global Catalogue of Microorganisms (GCM) 10K type strain sequencing project: providing services to taxonomists for standard genome sequencing and annotation.</title>
        <authorList>
            <consortium name="The Broad Institute Genomics Platform"/>
            <consortium name="The Broad Institute Genome Sequencing Center for Infectious Disease"/>
            <person name="Wu L."/>
            <person name="Ma J."/>
        </authorList>
    </citation>
    <scope>NUCLEOTIDE SEQUENCE [LARGE SCALE GENOMIC DNA]</scope>
    <source>
        <strain evidence="3">JCM 18063</strain>
    </source>
</reference>
<keyword evidence="3" id="KW-1185">Reference proteome</keyword>
<gene>
    <name evidence="2" type="ORF">GCM10023216_01120</name>
</gene>
<dbReference type="InterPro" id="IPR019302">
    <property type="entry name" value="CAP12/PCTIR_TIR_dom"/>
</dbReference>
<organism evidence="2 3">
    <name type="scientific">Isoptericola chiayiensis</name>
    <dbReference type="NCBI Taxonomy" id="579446"/>
    <lineage>
        <taxon>Bacteria</taxon>
        <taxon>Bacillati</taxon>
        <taxon>Actinomycetota</taxon>
        <taxon>Actinomycetes</taxon>
        <taxon>Micrococcales</taxon>
        <taxon>Promicromonosporaceae</taxon>
        <taxon>Isoptericola</taxon>
    </lineage>
</organism>
<accession>A0ABP8XZD2</accession>
<evidence type="ECO:0000259" key="1">
    <source>
        <dbReference type="Pfam" id="PF10137"/>
    </source>
</evidence>
<dbReference type="RefSeq" id="WP_172152078.1">
    <property type="nucleotide sequence ID" value="NZ_BAABID010000002.1"/>
</dbReference>
<evidence type="ECO:0000313" key="2">
    <source>
        <dbReference type="EMBL" id="GAA4716997.1"/>
    </source>
</evidence>
<dbReference type="Pfam" id="PF10137">
    <property type="entry name" value="CAP12-PCTIR_TIR"/>
    <property type="match status" value="1"/>
</dbReference>
<name>A0ABP8XZD2_9MICO</name>
<comment type="caution">
    <text evidence="2">The sequence shown here is derived from an EMBL/GenBank/DDBJ whole genome shotgun (WGS) entry which is preliminary data.</text>
</comment>
<dbReference type="Proteomes" id="UP001500956">
    <property type="component" value="Unassembled WGS sequence"/>
</dbReference>
<feature type="domain" description="CD-NTase-associated protein 12/Pycsar effector protein TIR" evidence="1">
    <location>
        <begin position="10"/>
        <end position="139"/>
    </location>
</feature>
<sequence length="302" mass="32501">MSSPSDNRSVFVVHGRNEALRKAMFEFLRSINLSPMEWTAAVELTGEGSPYIGQVLDAAFEHATAVVVLMTPDEVAYLQPRYANGEGDVETQPAAQARPNVLFEAGMALGRDAKRTVLVEVGEVRPFSDVAGRHAIRLSNSTASRQALANRLKTAGCGVDLAGTDWHATGDFTAPPSPGDGLALGRRLPSAAPARKPIDFDLKYFNKSGNRIDKLQVINRGTETAYDVILTVPENAALDMRASGNPSIPKIPGAGRSVTIDVMSYRRFMGNGGKDDAFDITITARTDSGEQYTQDVFLDLNG</sequence>
<dbReference type="EMBL" id="BAABID010000002">
    <property type="protein sequence ID" value="GAA4716997.1"/>
    <property type="molecule type" value="Genomic_DNA"/>
</dbReference>